<evidence type="ECO:0000313" key="7">
    <source>
        <dbReference type="EMBL" id="HBK53068.1"/>
    </source>
</evidence>
<accession>A0A354YUM6</accession>
<reference evidence="7 8" key="1">
    <citation type="journal article" date="2018" name="Nat. Biotechnol.">
        <title>A standardized bacterial taxonomy based on genome phylogeny substantially revises the tree of life.</title>
        <authorList>
            <person name="Parks D.H."/>
            <person name="Chuvochina M."/>
            <person name="Waite D.W."/>
            <person name="Rinke C."/>
            <person name="Skarshewski A."/>
            <person name="Chaumeil P.A."/>
            <person name="Hugenholtz P."/>
        </authorList>
    </citation>
    <scope>NUCLEOTIDE SEQUENCE [LARGE SCALE GENOMIC DNA]</scope>
    <source>
        <strain evidence="7">UBA10948</strain>
    </source>
</reference>
<dbReference type="Gene3D" id="1.20.1440.20">
    <property type="entry name" value="LemA-like domain"/>
    <property type="match status" value="1"/>
</dbReference>
<dbReference type="SUPFAM" id="SSF140478">
    <property type="entry name" value="LemA-like"/>
    <property type="match status" value="1"/>
</dbReference>
<dbReference type="Proteomes" id="UP000263273">
    <property type="component" value="Unassembled WGS sequence"/>
</dbReference>
<dbReference type="PANTHER" id="PTHR34478">
    <property type="entry name" value="PROTEIN LEMA"/>
    <property type="match status" value="1"/>
</dbReference>
<keyword evidence="3" id="KW-0812">Transmembrane</keyword>
<dbReference type="GO" id="GO:0016020">
    <property type="term" value="C:membrane"/>
    <property type="evidence" value="ECO:0007669"/>
    <property type="project" value="UniProtKB-SubCell"/>
</dbReference>
<gene>
    <name evidence="7" type="ORF">DDZ44_03915</name>
</gene>
<name>A0A354YUM6_9FIRM</name>
<dbReference type="STRING" id="378794.GCA_001570625_02641"/>
<dbReference type="EMBL" id="DNZF01000085">
    <property type="protein sequence ID" value="HBK53068.1"/>
    <property type="molecule type" value="Genomic_DNA"/>
</dbReference>
<evidence type="ECO:0000256" key="6">
    <source>
        <dbReference type="SAM" id="Coils"/>
    </source>
</evidence>
<sequence>MKNRTLLIVLAVLLIMLVAGISTYNGMITANERIDNKWGDIDTQLQRRSDLIPNLVSTTKAYAAQEKEIFTQVAEARSKLAGANSVGEKAQADAELSTALSRLLVVVERYPALKSDANFRQLADELAGTENRLAVARRDYNEAVRDYNTRIKKFPANMIAGMGGFAARDYYKAQEGAQEVPQVNF</sequence>
<comment type="similarity">
    <text evidence="2">Belongs to the LemA family.</text>
</comment>
<keyword evidence="6" id="KW-0175">Coiled coil</keyword>
<evidence type="ECO:0000313" key="8">
    <source>
        <dbReference type="Proteomes" id="UP000263273"/>
    </source>
</evidence>
<dbReference type="InterPro" id="IPR007156">
    <property type="entry name" value="MamQ_LemA"/>
</dbReference>
<keyword evidence="5" id="KW-0472">Membrane</keyword>
<feature type="coiled-coil region" evidence="6">
    <location>
        <begin position="119"/>
        <end position="146"/>
    </location>
</feature>
<evidence type="ECO:0000256" key="3">
    <source>
        <dbReference type="ARBA" id="ARBA00022692"/>
    </source>
</evidence>
<dbReference type="AlphaFoldDB" id="A0A354YUM6"/>
<dbReference type="Pfam" id="PF04011">
    <property type="entry name" value="LemA"/>
    <property type="match status" value="1"/>
</dbReference>
<evidence type="ECO:0000256" key="2">
    <source>
        <dbReference type="ARBA" id="ARBA00008854"/>
    </source>
</evidence>
<proteinExistence type="inferred from homology"/>
<comment type="subcellular location">
    <subcellularLocation>
        <location evidence="1">Membrane</location>
        <topology evidence="1">Single-pass membrane protein</topology>
    </subcellularLocation>
</comment>
<dbReference type="PANTHER" id="PTHR34478:SF2">
    <property type="entry name" value="MEMBRANE PROTEIN"/>
    <property type="match status" value="1"/>
</dbReference>
<dbReference type="InterPro" id="IPR023353">
    <property type="entry name" value="LemA-like_dom_sf"/>
</dbReference>
<organism evidence="7 8">
    <name type="scientific">Syntrophomonas wolfei</name>
    <dbReference type="NCBI Taxonomy" id="863"/>
    <lineage>
        <taxon>Bacteria</taxon>
        <taxon>Bacillati</taxon>
        <taxon>Bacillota</taxon>
        <taxon>Clostridia</taxon>
        <taxon>Eubacteriales</taxon>
        <taxon>Syntrophomonadaceae</taxon>
        <taxon>Syntrophomonas</taxon>
    </lineage>
</organism>
<evidence type="ECO:0000256" key="1">
    <source>
        <dbReference type="ARBA" id="ARBA00004167"/>
    </source>
</evidence>
<protein>
    <submittedName>
        <fullName evidence="7">LemA family protein</fullName>
    </submittedName>
</protein>
<evidence type="ECO:0000256" key="5">
    <source>
        <dbReference type="ARBA" id="ARBA00023136"/>
    </source>
</evidence>
<evidence type="ECO:0000256" key="4">
    <source>
        <dbReference type="ARBA" id="ARBA00022989"/>
    </source>
</evidence>
<comment type="caution">
    <text evidence="7">The sequence shown here is derived from an EMBL/GenBank/DDBJ whole genome shotgun (WGS) entry which is preliminary data.</text>
</comment>
<keyword evidence="4" id="KW-1133">Transmembrane helix</keyword>